<evidence type="ECO:0000313" key="4">
    <source>
        <dbReference type="Proteomes" id="UP000185687"/>
    </source>
</evidence>
<evidence type="ECO:0000313" key="5">
    <source>
        <dbReference type="Proteomes" id="UP000187321"/>
    </source>
</evidence>
<accession>A0A1N7E4Z9</accession>
<reference evidence="2 5" key="1">
    <citation type="submission" date="2017-01" db="EMBL/GenBank/DDBJ databases">
        <title>Complete genome sequence of Haloterrigena daqingensis type strain (JX313T).</title>
        <authorList>
            <person name="Shuang W."/>
        </authorList>
    </citation>
    <scope>NUCLEOTIDE SEQUENCE [LARGE SCALE GENOMIC DNA]</scope>
    <source>
        <strain evidence="2 5">JX313</strain>
    </source>
</reference>
<dbReference type="GeneID" id="30955652"/>
<feature type="transmembrane region" description="Helical" evidence="1">
    <location>
        <begin position="47"/>
        <end position="65"/>
    </location>
</feature>
<dbReference type="OrthoDB" id="313608at2157"/>
<dbReference type="AlphaFoldDB" id="A0A1N7E4Z9"/>
<proteinExistence type="predicted"/>
<dbReference type="Proteomes" id="UP000185687">
    <property type="component" value="Unassembled WGS sequence"/>
</dbReference>
<keyword evidence="4" id="KW-1185">Reference proteome</keyword>
<evidence type="ECO:0000313" key="2">
    <source>
        <dbReference type="EMBL" id="APX96362.1"/>
    </source>
</evidence>
<dbReference type="Proteomes" id="UP000187321">
    <property type="component" value="Chromosome"/>
</dbReference>
<feature type="transmembrane region" description="Helical" evidence="1">
    <location>
        <begin position="112"/>
        <end position="131"/>
    </location>
</feature>
<name>A0A1N7E4Z9_9EURY</name>
<keyword evidence="1" id="KW-0472">Membrane</keyword>
<protein>
    <submittedName>
        <fullName evidence="3">Uncharacterized protein</fullName>
    </submittedName>
</protein>
<dbReference type="EMBL" id="FTNP01000003">
    <property type="protein sequence ID" value="SIR83131.1"/>
    <property type="molecule type" value="Genomic_DNA"/>
</dbReference>
<dbReference type="RefSeq" id="WP_076582227.1">
    <property type="nucleotide sequence ID" value="NZ_CP019327.1"/>
</dbReference>
<reference evidence="3 4" key="2">
    <citation type="submission" date="2017-01" db="EMBL/GenBank/DDBJ databases">
        <authorList>
            <person name="Mah S.A."/>
            <person name="Swanson W.J."/>
            <person name="Moy G.W."/>
            <person name="Vacquier V.D."/>
        </authorList>
    </citation>
    <scope>NUCLEOTIDE SEQUENCE [LARGE SCALE GENOMIC DNA]</scope>
    <source>
        <strain evidence="3 4">CGMCC 1.8909</strain>
    </source>
</reference>
<evidence type="ECO:0000256" key="1">
    <source>
        <dbReference type="SAM" id="Phobius"/>
    </source>
</evidence>
<evidence type="ECO:0000313" key="3">
    <source>
        <dbReference type="EMBL" id="SIR83131.1"/>
    </source>
</evidence>
<keyword evidence="1" id="KW-1133">Transmembrane helix</keyword>
<sequence>MNWKRTLERINNRVFGAIAGVTILLTAAMVGAVALLSGDVTASSDRLQYYVLLTAIAFVTILWRLDEDDADGVTVLIATTGIALGSGILVAFSIEGLRYGLSNPDQIVSSQLIVYLLACGLVCTGLGMWCFRHWREFTVYDSA</sequence>
<organism evidence="3 4">
    <name type="scientific">Natronorubrum daqingense</name>
    <dbReference type="NCBI Taxonomy" id="588898"/>
    <lineage>
        <taxon>Archaea</taxon>
        <taxon>Methanobacteriati</taxon>
        <taxon>Methanobacteriota</taxon>
        <taxon>Stenosarchaea group</taxon>
        <taxon>Halobacteria</taxon>
        <taxon>Halobacteriales</taxon>
        <taxon>Natrialbaceae</taxon>
        <taxon>Natronorubrum</taxon>
    </lineage>
</organism>
<feature type="transmembrane region" description="Helical" evidence="1">
    <location>
        <begin position="12"/>
        <end position="35"/>
    </location>
</feature>
<gene>
    <name evidence="2" type="ORF">BB347_06875</name>
    <name evidence="3" type="ORF">SAMN05421809_2460</name>
</gene>
<feature type="transmembrane region" description="Helical" evidence="1">
    <location>
        <begin position="72"/>
        <end position="92"/>
    </location>
</feature>
<keyword evidence="1" id="KW-0812">Transmembrane</keyword>
<dbReference type="KEGG" id="hda:BB347_06875"/>
<dbReference type="EMBL" id="CP019327">
    <property type="protein sequence ID" value="APX96362.1"/>
    <property type="molecule type" value="Genomic_DNA"/>
</dbReference>